<organism evidence="2 3">
    <name type="scientific">Halalkalicoccus paucihalophilus</name>
    <dbReference type="NCBI Taxonomy" id="1008153"/>
    <lineage>
        <taxon>Archaea</taxon>
        <taxon>Methanobacteriati</taxon>
        <taxon>Methanobacteriota</taxon>
        <taxon>Stenosarchaea group</taxon>
        <taxon>Halobacteria</taxon>
        <taxon>Halobacteriales</taxon>
        <taxon>Halococcaceae</taxon>
        <taxon>Halalkalicoccus</taxon>
    </lineage>
</organism>
<dbReference type="Proteomes" id="UP000075321">
    <property type="component" value="Unassembled WGS sequence"/>
</dbReference>
<dbReference type="AlphaFoldDB" id="A0A151A832"/>
<name>A0A151A832_9EURY</name>
<evidence type="ECO:0000313" key="3">
    <source>
        <dbReference type="Proteomes" id="UP000075321"/>
    </source>
</evidence>
<dbReference type="PATRIC" id="fig|1008153.3.peg.4209"/>
<dbReference type="RefSeq" id="WP_211263637.1">
    <property type="nucleotide sequence ID" value="NZ_LTAZ01000017.1"/>
</dbReference>
<dbReference type="InterPro" id="IPR032479">
    <property type="entry name" value="DUF5058"/>
</dbReference>
<dbReference type="EMBL" id="LTAZ01000017">
    <property type="protein sequence ID" value="KYH23856.1"/>
    <property type="molecule type" value="Genomic_DNA"/>
</dbReference>
<sequence>MIAVTMWYEAFSLVPAYMDIANSRWLWLATVPVVSVVLLQAAIFLRRAWQDGKEMGLSDEQLRSGFKTGFISAIGPAFAVLAGMLALIATVGGPVAWMRLSVIGSVAFELPAAEIGVSQFGYSLGDGDITREAYTTAVWTMTLGGTGWLLVSALGTPHMESARRKIANGKDDLIPVVSSAAMLGAFAYFLSGEIPAGTPETGSVAAGGLVMLVVLHIADKRDAQWVREWALGTAMVVGLLVGVAIQVTVGSWW</sequence>
<feature type="transmembrane region" description="Helical" evidence="1">
    <location>
        <begin position="202"/>
        <end position="218"/>
    </location>
</feature>
<feature type="transmembrane region" description="Helical" evidence="1">
    <location>
        <begin position="133"/>
        <end position="151"/>
    </location>
</feature>
<proteinExistence type="predicted"/>
<feature type="transmembrane region" description="Helical" evidence="1">
    <location>
        <begin position="230"/>
        <end position="252"/>
    </location>
</feature>
<dbReference type="OrthoDB" id="200331at2157"/>
<dbReference type="Pfam" id="PF16481">
    <property type="entry name" value="DUF5058"/>
    <property type="match status" value="1"/>
</dbReference>
<protein>
    <recommendedName>
        <fullName evidence="4">DUF5058 domain-containing protein</fullName>
    </recommendedName>
</protein>
<feature type="transmembrane region" description="Helical" evidence="1">
    <location>
        <begin position="25"/>
        <end position="45"/>
    </location>
</feature>
<evidence type="ECO:0000313" key="2">
    <source>
        <dbReference type="EMBL" id="KYH23856.1"/>
    </source>
</evidence>
<evidence type="ECO:0008006" key="4">
    <source>
        <dbReference type="Google" id="ProtNLM"/>
    </source>
</evidence>
<accession>A0A151A832</accession>
<keyword evidence="1" id="KW-0472">Membrane</keyword>
<feature type="transmembrane region" description="Helical" evidence="1">
    <location>
        <begin position="66"/>
        <end position="91"/>
    </location>
</feature>
<evidence type="ECO:0000256" key="1">
    <source>
        <dbReference type="SAM" id="Phobius"/>
    </source>
</evidence>
<keyword evidence="3" id="KW-1185">Reference proteome</keyword>
<keyword evidence="1" id="KW-1133">Transmembrane helix</keyword>
<keyword evidence="1" id="KW-0812">Transmembrane</keyword>
<feature type="transmembrane region" description="Helical" evidence="1">
    <location>
        <begin position="172"/>
        <end position="190"/>
    </location>
</feature>
<comment type="caution">
    <text evidence="2">The sequence shown here is derived from an EMBL/GenBank/DDBJ whole genome shotgun (WGS) entry which is preliminary data.</text>
</comment>
<reference evidence="2 3" key="1">
    <citation type="submission" date="2016-02" db="EMBL/GenBank/DDBJ databases">
        <title>Genome sequence of Halalkalicoccus paucihalophilus DSM 24557.</title>
        <authorList>
            <person name="Poehlein A."/>
            <person name="Daniel R."/>
        </authorList>
    </citation>
    <scope>NUCLEOTIDE SEQUENCE [LARGE SCALE GENOMIC DNA]</scope>
    <source>
        <strain evidence="2 3">DSM 24557</strain>
    </source>
</reference>
<gene>
    <name evidence="2" type="ORF">HAPAU_39350</name>
</gene>